<protein>
    <submittedName>
        <fullName evidence="1">Uncharacterized protein</fullName>
    </submittedName>
</protein>
<gene>
    <name evidence="1" type="ORF">HNQ41_002757</name>
</gene>
<evidence type="ECO:0000313" key="1">
    <source>
        <dbReference type="EMBL" id="MBB5174540.1"/>
    </source>
</evidence>
<dbReference type="RefSeq" id="WP_281394027.1">
    <property type="nucleotide sequence ID" value="NZ_JACHHB010000014.1"/>
</dbReference>
<dbReference type="EMBL" id="JACHHB010000014">
    <property type="protein sequence ID" value="MBB5174540.1"/>
    <property type="molecule type" value="Genomic_DNA"/>
</dbReference>
<dbReference type="Proteomes" id="UP000551878">
    <property type="component" value="Unassembled WGS sequence"/>
</dbReference>
<keyword evidence="2" id="KW-1185">Reference proteome</keyword>
<evidence type="ECO:0000313" key="2">
    <source>
        <dbReference type="Proteomes" id="UP000551878"/>
    </source>
</evidence>
<reference evidence="1 2" key="1">
    <citation type="submission" date="2020-08" db="EMBL/GenBank/DDBJ databases">
        <title>Genomic Encyclopedia of Type Strains, Phase IV (KMG-IV): sequencing the most valuable type-strain genomes for metagenomic binning, comparative biology and taxonomic classification.</title>
        <authorList>
            <person name="Goeker M."/>
        </authorList>
    </citation>
    <scope>NUCLEOTIDE SEQUENCE [LARGE SCALE GENOMIC DNA]</scope>
    <source>
        <strain evidence="1 2">DSM 24696</strain>
    </source>
</reference>
<name>A0A840QT66_9BACI</name>
<dbReference type="AlphaFoldDB" id="A0A840QT66"/>
<proteinExistence type="predicted"/>
<comment type="caution">
    <text evidence="1">The sequence shown here is derived from an EMBL/GenBank/DDBJ whole genome shotgun (WGS) entry which is preliminary data.</text>
</comment>
<sequence>MTQHQLIDLLESLKKLGDQEDSDVSTLIEHVKTELSNTQE</sequence>
<accession>A0A840QT66</accession>
<organism evidence="1 2">
    <name type="scientific">Texcoconibacillus texcoconensis</name>
    <dbReference type="NCBI Taxonomy" id="1095777"/>
    <lineage>
        <taxon>Bacteria</taxon>
        <taxon>Bacillati</taxon>
        <taxon>Bacillota</taxon>
        <taxon>Bacilli</taxon>
        <taxon>Bacillales</taxon>
        <taxon>Bacillaceae</taxon>
        <taxon>Texcoconibacillus</taxon>
    </lineage>
</organism>